<dbReference type="InterPro" id="IPR019775">
    <property type="entry name" value="WD40_repeat_CS"/>
</dbReference>
<evidence type="ECO:0000313" key="8">
    <source>
        <dbReference type="EMBL" id="KIY74141.1"/>
    </source>
</evidence>
<dbReference type="InterPro" id="IPR001680">
    <property type="entry name" value="WD40_rpt"/>
</dbReference>
<dbReference type="STRING" id="1314674.A0A0D7BWV8"/>
<dbReference type="GO" id="GO:0005730">
    <property type="term" value="C:nucleolus"/>
    <property type="evidence" value="ECO:0007669"/>
    <property type="project" value="UniProtKB-SubCell"/>
</dbReference>
<keyword evidence="9" id="KW-1185">Reference proteome</keyword>
<dbReference type="PROSITE" id="PS50082">
    <property type="entry name" value="WD_REPEATS_2"/>
    <property type="match status" value="3"/>
</dbReference>
<dbReference type="GO" id="GO:0006364">
    <property type="term" value="P:rRNA processing"/>
    <property type="evidence" value="ECO:0007669"/>
    <property type="project" value="UniProtKB-KW"/>
</dbReference>
<dbReference type="InterPro" id="IPR036322">
    <property type="entry name" value="WD40_repeat_dom_sf"/>
</dbReference>
<dbReference type="Pfam" id="PF09384">
    <property type="entry name" value="UTP15_C"/>
    <property type="match status" value="1"/>
</dbReference>
<organism evidence="8 9">
    <name type="scientific">Cylindrobasidium torrendii FP15055 ss-10</name>
    <dbReference type="NCBI Taxonomy" id="1314674"/>
    <lineage>
        <taxon>Eukaryota</taxon>
        <taxon>Fungi</taxon>
        <taxon>Dikarya</taxon>
        <taxon>Basidiomycota</taxon>
        <taxon>Agaricomycotina</taxon>
        <taxon>Agaricomycetes</taxon>
        <taxon>Agaricomycetidae</taxon>
        <taxon>Agaricales</taxon>
        <taxon>Marasmiineae</taxon>
        <taxon>Physalacriaceae</taxon>
        <taxon>Cylindrobasidium</taxon>
    </lineage>
</organism>
<feature type="repeat" description="WD" evidence="6">
    <location>
        <begin position="161"/>
        <end position="203"/>
    </location>
</feature>
<reference evidence="8 9" key="1">
    <citation type="journal article" date="2015" name="Fungal Genet. Biol.">
        <title>Evolution of novel wood decay mechanisms in Agaricales revealed by the genome sequences of Fistulina hepatica and Cylindrobasidium torrendii.</title>
        <authorList>
            <person name="Floudas D."/>
            <person name="Held B.W."/>
            <person name="Riley R."/>
            <person name="Nagy L.G."/>
            <person name="Koehler G."/>
            <person name="Ransdell A.S."/>
            <person name="Younus H."/>
            <person name="Chow J."/>
            <person name="Chiniquy J."/>
            <person name="Lipzen A."/>
            <person name="Tritt A."/>
            <person name="Sun H."/>
            <person name="Haridas S."/>
            <person name="LaButti K."/>
            <person name="Ohm R.A."/>
            <person name="Kues U."/>
            <person name="Blanchette R.A."/>
            <person name="Grigoriev I.V."/>
            <person name="Minto R.E."/>
            <person name="Hibbett D.S."/>
        </authorList>
    </citation>
    <scope>NUCLEOTIDE SEQUENCE [LARGE SCALE GENOMIC DNA]</scope>
    <source>
        <strain evidence="8 9">FP15055 ss-10</strain>
    </source>
</reference>
<accession>A0A0D7BWV8</accession>
<dbReference type="Proteomes" id="UP000054007">
    <property type="component" value="Unassembled WGS sequence"/>
</dbReference>
<proteinExistence type="predicted"/>
<evidence type="ECO:0000256" key="6">
    <source>
        <dbReference type="PROSITE-ProRule" id="PRU00221"/>
    </source>
</evidence>
<name>A0A0D7BWV8_9AGAR</name>
<dbReference type="AlphaFoldDB" id="A0A0D7BWV8"/>
<dbReference type="GO" id="GO:0045943">
    <property type="term" value="P:positive regulation of transcription by RNA polymerase I"/>
    <property type="evidence" value="ECO:0007669"/>
    <property type="project" value="TreeGrafter"/>
</dbReference>
<dbReference type="PANTHER" id="PTHR19924:SF26">
    <property type="entry name" value="U3 SMALL NUCLEOLAR RNA-ASSOCIATED PROTEIN 15 HOMOLOG"/>
    <property type="match status" value="1"/>
</dbReference>
<evidence type="ECO:0000313" key="9">
    <source>
        <dbReference type="Proteomes" id="UP000054007"/>
    </source>
</evidence>
<keyword evidence="4" id="KW-0677">Repeat</keyword>
<evidence type="ECO:0000256" key="1">
    <source>
        <dbReference type="ARBA" id="ARBA00004604"/>
    </source>
</evidence>
<dbReference type="PROSITE" id="PS50294">
    <property type="entry name" value="WD_REPEATS_REGION"/>
    <property type="match status" value="1"/>
</dbReference>
<keyword evidence="5" id="KW-0539">Nucleus</keyword>
<evidence type="ECO:0000256" key="3">
    <source>
        <dbReference type="ARBA" id="ARBA00022574"/>
    </source>
</evidence>
<dbReference type="Pfam" id="PF00400">
    <property type="entry name" value="WD40"/>
    <property type="match status" value="4"/>
</dbReference>
<protein>
    <submittedName>
        <fullName evidence="8">WD40 repeat-like protein</fullName>
    </submittedName>
</protein>
<dbReference type="EMBL" id="KN880432">
    <property type="protein sequence ID" value="KIY74141.1"/>
    <property type="molecule type" value="Genomic_DNA"/>
</dbReference>
<dbReference type="InterPro" id="IPR018983">
    <property type="entry name" value="U3_snoRNA-assocProt_15_C"/>
</dbReference>
<dbReference type="PANTHER" id="PTHR19924">
    <property type="entry name" value="UTP15 U3 SMALL NUCLEOLAR RNA-ASSOCIATED PROTEIN 15 FAMILY MEMBER"/>
    <property type="match status" value="1"/>
</dbReference>
<dbReference type="Gene3D" id="2.130.10.10">
    <property type="entry name" value="YVTN repeat-like/Quinoprotein amine dehydrogenase"/>
    <property type="match status" value="2"/>
</dbReference>
<dbReference type="InterPro" id="IPR015943">
    <property type="entry name" value="WD40/YVTN_repeat-like_dom_sf"/>
</dbReference>
<evidence type="ECO:0000256" key="4">
    <source>
        <dbReference type="ARBA" id="ARBA00022737"/>
    </source>
</evidence>
<keyword evidence="2" id="KW-0698">rRNA processing</keyword>
<evidence type="ECO:0000256" key="5">
    <source>
        <dbReference type="ARBA" id="ARBA00023242"/>
    </source>
</evidence>
<keyword evidence="3 6" id="KW-0853">WD repeat</keyword>
<evidence type="ECO:0000256" key="2">
    <source>
        <dbReference type="ARBA" id="ARBA00022552"/>
    </source>
</evidence>
<dbReference type="CDD" id="cd00200">
    <property type="entry name" value="WD40"/>
    <property type="match status" value="1"/>
</dbReference>
<dbReference type="OrthoDB" id="431715at2759"/>
<dbReference type="SUPFAM" id="SSF50978">
    <property type="entry name" value="WD40 repeat-like"/>
    <property type="match status" value="1"/>
</dbReference>
<dbReference type="SMART" id="SM00320">
    <property type="entry name" value="WD40"/>
    <property type="match status" value="6"/>
</dbReference>
<feature type="repeat" description="WD" evidence="6">
    <location>
        <begin position="249"/>
        <end position="290"/>
    </location>
</feature>
<dbReference type="PROSITE" id="PS00678">
    <property type="entry name" value="WD_REPEATS_1"/>
    <property type="match status" value="1"/>
</dbReference>
<evidence type="ECO:0000259" key="7">
    <source>
        <dbReference type="Pfam" id="PF09384"/>
    </source>
</evidence>
<feature type="domain" description="U3 small nucleolar RNA-associated protein 15 C-terminal" evidence="7">
    <location>
        <begin position="363"/>
        <end position="504"/>
    </location>
</feature>
<sequence length="515" mass="56648">MDYQPLVVKAHPRPAATKHSPESRLWRQFKYPVFVKEYAPVTSVHFSPTKPHRYAVTSATRVQIYAPRTQKVVKTISRFKDVARSGTIRADGKLVVAGDDTGLIQVFDINSRAILRTLDAHKQPVHVTKFSSLTPTQILSCSDDTTARLWDVPSQACITTFAAHTDYVRAGQVSPANPNVVLTGSYDGTVRLFDARSGDCEMLMVPTGADKPAVEQVLMFGSGTAALSSGGPILRVWDIVAGGRCTRALSNHQKTITSLAFNPTGNRLLTGALDQMVKVYDVSSYKVVHTMRYPAPILCLAVSPDETHIAAGMTDGTLSVRRRQQKASEVDPLAQAASYQNFLGVANGIGEGKVKSKVKSKAVGDVNEFRVESKRSKRLREYDRFLKNFKYSAALDSVLRKNVPPTTTFALIQELIHRDGLRIALGGRDDVLLEPVLRKLLKHVTDPRFGELVCDVAGIVIEMYASILGQSPLIDALFINLRRKVIAEVRFQRELRKTMGALDMVFALTTGAQSI</sequence>
<feature type="repeat" description="WD" evidence="6">
    <location>
        <begin position="118"/>
        <end position="160"/>
    </location>
</feature>
<gene>
    <name evidence="8" type="ORF">CYLTODRAFT_364524</name>
</gene>
<comment type="subcellular location">
    <subcellularLocation>
        <location evidence="1">Nucleus</location>
        <location evidence="1">Nucleolus</location>
    </subcellularLocation>
</comment>